<keyword evidence="5" id="KW-0012">Acyltransferase</keyword>
<feature type="transmembrane region" description="Helical" evidence="2">
    <location>
        <begin position="57"/>
        <end position="75"/>
    </location>
</feature>
<feature type="transmembrane region" description="Helical" evidence="2">
    <location>
        <begin position="252"/>
        <end position="271"/>
    </location>
</feature>
<dbReference type="PANTHER" id="PTHR23028:SF53">
    <property type="entry name" value="ACYL_TRANSF_3 DOMAIN-CONTAINING PROTEIN"/>
    <property type="match status" value="1"/>
</dbReference>
<dbReference type="GO" id="GO:0016747">
    <property type="term" value="F:acyltransferase activity, transferring groups other than amino-acyl groups"/>
    <property type="evidence" value="ECO:0007669"/>
    <property type="project" value="InterPro"/>
</dbReference>
<dbReference type="AlphaFoldDB" id="A0A9X7YFC8"/>
<evidence type="ECO:0000259" key="4">
    <source>
        <dbReference type="Pfam" id="PF19040"/>
    </source>
</evidence>
<feature type="transmembrane region" description="Helical" evidence="2">
    <location>
        <begin position="35"/>
        <end position="51"/>
    </location>
</feature>
<feature type="transmembrane region" description="Helical" evidence="2">
    <location>
        <begin position="277"/>
        <end position="296"/>
    </location>
</feature>
<keyword evidence="2" id="KW-0812">Transmembrane</keyword>
<feature type="region of interest" description="Disordered" evidence="1">
    <location>
        <begin position="1"/>
        <end position="28"/>
    </location>
</feature>
<name>A0A9X7YFC8_SPHYA</name>
<feature type="transmembrane region" description="Helical" evidence="2">
    <location>
        <begin position="168"/>
        <end position="187"/>
    </location>
</feature>
<dbReference type="InterPro" id="IPR050879">
    <property type="entry name" value="Acyltransferase_3"/>
</dbReference>
<dbReference type="EMBL" id="CP060122">
    <property type="protein sequence ID" value="QNG48474.1"/>
    <property type="molecule type" value="Genomic_DNA"/>
</dbReference>
<feature type="transmembrane region" description="Helical" evidence="2">
    <location>
        <begin position="227"/>
        <end position="245"/>
    </location>
</feature>
<organism evidence="5 6">
    <name type="scientific">Sphingobium yanoikuyae</name>
    <name type="common">Sphingomonas yanoikuyae</name>
    <dbReference type="NCBI Taxonomy" id="13690"/>
    <lineage>
        <taxon>Bacteria</taxon>
        <taxon>Pseudomonadati</taxon>
        <taxon>Pseudomonadota</taxon>
        <taxon>Alphaproteobacteria</taxon>
        <taxon>Sphingomonadales</taxon>
        <taxon>Sphingomonadaceae</taxon>
        <taxon>Sphingobium</taxon>
    </lineage>
</organism>
<accession>A0A9X7YFC8</accession>
<evidence type="ECO:0000313" key="5">
    <source>
        <dbReference type="EMBL" id="QNG48474.1"/>
    </source>
</evidence>
<evidence type="ECO:0000313" key="6">
    <source>
        <dbReference type="Proteomes" id="UP000515377"/>
    </source>
</evidence>
<keyword evidence="5" id="KW-0808">Transferase</keyword>
<keyword evidence="2" id="KW-0472">Membrane</keyword>
<feature type="transmembrane region" description="Helical" evidence="2">
    <location>
        <begin position="194"/>
        <end position="215"/>
    </location>
</feature>
<dbReference type="Pfam" id="PF19040">
    <property type="entry name" value="SGNH"/>
    <property type="match status" value="1"/>
</dbReference>
<feature type="transmembrane region" description="Helical" evidence="2">
    <location>
        <begin position="317"/>
        <end position="335"/>
    </location>
</feature>
<keyword evidence="2" id="KW-1133">Transmembrane helix</keyword>
<dbReference type="Pfam" id="PF01757">
    <property type="entry name" value="Acyl_transf_3"/>
    <property type="match status" value="1"/>
</dbReference>
<evidence type="ECO:0000256" key="2">
    <source>
        <dbReference type="SAM" id="Phobius"/>
    </source>
</evidence>
<reference evidence="5 6" key="1">
    <citation type="submission" date="2020-07" db="EMBL/GenBank/DDBJ databases">
        <title>Whole genome sequence of Sphingobium yanoikuyae A3.</title>
        <authorList>
            <person name="Han S.-S."/>
        </authorList>
    </citation>
    <scope>NUCLEOTIDE SEQUENCE [LARGE SCALE GENOMIC DNA]</scope>
    <source>
        <strain evidence="5 6">A3</strain>
    </source>
</reference>
<evidence type="ECO:0000259" key="3">
    <source>
        <dbReference type="Pfam" id="PF01757"/>
    </source>
</evidence>
<proteinExistence type="predicted"/>
<dbReference type="Proteomes" id="UP000515377">
    <property type="component" value="Chromosome"/>
</dbReference>
<dbReference type="GO" id="GO:0009103">
    <property type="term" value="P:lipopolysaccharide biosynthetic process"/>
    <property type="evidence" value="ECO:0007669"/>
    <property type="project" value="TreeGrafter"/>
</dbReference>
<dbReference type="InterPro" id="IPR002656">
    <property type="entry name" value="Acyl_transf_3_dom"/>
</dbReference>
<dbReference type="InterPro" id="IPR043968">
    <property type="entry name" value="SGNH"/>
</dbReference>
<feature type="transmembrane region" description="Helical" evidence="2">
    <location>
        <begin position="413"/>
        <end position="430"/>
    </location>
</feature>
<sequence>MRPSGLALEAGRPDPGGSAKPVSPASAPRRKDIEGLRAIGMALVVICHIWVGKVSGGVDVFFVISAYLLTGSLLSRMDEKGRVDCFAFWGRIVLRICPAAFTILFLTLLAGLFVQPISLWRSFALHGWMSLLQLENLQLLRESTDYLARGQPASPFQQYWALSTQMQFYAFLPLWLLLVGKCARLAGRRGDDRAFLVCACLALGLSSFVFALWVLDKNPAPHYFNPAARLWEFMVGSICACLGVHVQRTGRWAAASRTAGFLLILSCVWIVPGDAPFPGVAALVPVMGAALVLMAGSEGVRPSLVSRLLELPLLQQLARLSFAFYLAHWPILVAMQELARTTRLGPTLGGCVILLALLAAALINMLVERPMRRWTGRWHSAASARRATVGHSAAGTSRAGWLFQRFALPARPFLAGLVMALPSAVFLLSWQAHFGAIAADYAAHYVVPKIMGPIDERGEPLPADIDRQLIAAKGMLPALYSNGCDTGPHSDKVVLCSFGNKDPHAYSMLLIGGSHSTQWFPALERIAKERNWRLMTITKSACPIDGTYIGPKSAGGQAEACRRWANEAVKQAIALRPDVVITTATRPGPGNRGEVVPDGFVKVWRRLVAGGAKVLAIRDNPRTETYGVPECIDRNRDAPQRCDMLRSDHIGPDAVLDAVRREPGVRLWDTVSLFCGATRCPVVRNGIVVYSDNSHISIIFANSILTILKGQLQIKTCCDALSGVRPFVVEVAWQNRTLR</sequence>
<evidence type="ECO:0000256" key="1">
    <source>
        <dbReference type="SAM" id="MobiDB-lite"/>
    </source>
</evidence>
<gene>
    <name evidence="5" type="ORF">H3V42_13640</name>
</gene>
<feature type="domain" description="SGNH" evidence="4">
    <location>
        <begin position="484"/>
        <end position="703"/>
    </location>
</feature>
<protein>
    <submittedName>
        <fullName evidence="5">Acyltransferase</fullName>
    </submittedName>
</protein>
<dbReference type="GO" id="GO:0016020">
    <property type="term" value="C:membrane"/>
    <property type="evidence" value="ECO:0007669"/>
    <property type="project" value="TreeGrafter"/>
</dbReference>
<feature type="transmembrane region" description="Helical" evidence="2">
    <location>
        <begin position="96"/>
        <end position="120"/>
    </location>
</feature>
<feature type="domain" description="Acyltransferase 3" evidence="3">
    <location>
        <begin position="31"/>
        <end position="363"/>
    </location>
</feature>
<feature type="transmembrane region" description="Helical" evidence="2">
    <location>
        <begin position="347"/>
        <end position="367"/>
    </location>
</feature>
<dbReference type="PANTHER" id="PTHR23028">
    <property type="entry name" value="ACETYLTRANSFERASE"/>
    <property type="match status" value="1"/>
</dbReference>